<dbReference type="Proteomes" id="UP000252023">
    <property type="component" value="Chromosome"/>
</dbReference>
<keyword evidence="7" id="KW-0997">Cell inner membrane</keyword>
<dbReference type="KEGG" id="pars:DRW48_15130"/>
<dbReference type="AlphaFoldDB" id="A0A344PN76"/>
<name>A0A344PN76_9RHOB</name>
<proteinExistence type="inferred from homology"/>
<dbReference type="Pfam" id="PF02618">
    <property type="entry name" value="YceG"/>
    <property type="match status" value="1"/>
</dbReference>
<dbReference type="EMBL" id="CP030918">
    <property type="protein sequence ID" value="AXC50831.1"/>
    <property type="molecule type" value="Genomic_DNA"/>
</dbReference>
<dbReference type="GO" id="GO:0071555">
    <property type="term" value="P:cell wall organization"/>
    <property type="evidence" value="ECO:0007669"/>
    <property type="project" value="UniProtKB-KW"/>
</dbReference>
<keyword evidence="3 7" id="KW-1133">Transmembrane helix</keyword>
<keyword evidence="6 7" id="KW-0961">Cell wall biogenesis/degradation</keyword>
<dbReference type="RefSeq" id="WP_114077119.1">
    <property type="nucleotide sequence ID" value="NZ_CP030918.1"/>
</dbReference>
<evidence type="ECO:0000313" key="8">
    <source>
        <dbReference type="EMBL" id="AXC50831.1"/>
    </source>
</evidence>
<evidence type="ECO:0000256" key="2">
    <source>
        <dbReference type="ARBA" id="ARBA00022692"/>
    </source>
</evidence>
<evidence type="ECO:0000256" key="6">
    <source>
        <dbReference type="ARBA" id="ARBA00023316"/>
    </source>
</evidence>
<comment type="catalytic activity">
    <reaction evidence="7">
        <text>a peptidoglycan chain = a peptidoglycan chain with N-acetyl-1,6-anhydromuramyl-[peptide] at the reducing end + a peptidoglycan chain with N-acetylglucosamine at the non-reducing end.</text>
        <dbReference type="EC" id="4.2.2.29"/>
    </reaction>
</comment>
<organism evidence="8 9">
    <name type="scientific">Paracoccus suum</name>
    <dbReference type="NCBI Taxonomy" id="2259340"/>
    <lineage>
        <taxon>Bacteria</taxon>
        <taxon>Pseudomonadati</taxon>
        <taxon>Pseudomonadota</taxon>
        <taxon>Alphaproteobacteria</taxon>
        <taxon>Rhodobacterales</taxon>
        <taxon>Paracoccaceae</taxon>
        <taxon>Paracoccus</taxon>
    </lineage>
</organism>
<dbReference type="GO" id="GO:0005886">
    <property type="term" value="C:plasma membrane"/>
    <property type="evidence" value="ECO:0007669"/>
    <property type="project" value="UniProtKB-UniRule"/>
</dbReference>
<gene>
    <name evidence="7 8" type="primary">mltG</name>
    <name evidence="8" type="ORF">DRW48_15130</name>
</gene>
<dbReference type="NCBIfam" id="TIGR00247">
    <property type="entry name" value="endolytic transglycosylase MltG"/>
    <property type="match status" value="1"/>
</dbReference>
<evidence type="ECO:0000256" key="5">
    <source>
        <dbReference type="ARBA" id="ARBA00023239"/>
    </source>
</evidence>
<sequence length="400" mass="42680">MIWRNIASNFLTVAVVILIVAAAAVAWGKRQYSGPGPSAIAQCVQVPPGASLDSVSKQLSEQGAVSSSYIFRTGADYAGKSRDLKFGSYLVRPHASMDEILRVITAGGPSTCGIEVTYRVGVRENSVVLRDVDPTTGEYVEQVKYDPATGEVPEAITRAEAQRGTRMRLTVAEGVTSYQVVQGLRQISLLAGETGSVPPEGMLAPDTYAIEKGLERRKLLDDMEKSQAGILAAAWEARPFDLPYKTPEEALVMASIIEKETGIAAERPQIASVFVNRLRDGMRLQTDPTVIYGITKGREVLNRGLRRSELAARTPFNTYQIPGLPPTPIANPGKAAIQAALAPADTNYLYFVADGTGGHAFATTLEHHEANVAKWRAIEAEQGAAAAALAGQGQGTGVSN</sequence>
<keyword evidence="9" id="KW-1185">Reference proteome</keyword>
<comment type="similarity">
    <text evidence="7">Belongs to the transglycosylase MltG family.</text>
</comment>
<evidence type="ECO:0000256" key="1">
    <source>
        <dbReference type="ARBA" id="ARBA00022475"/>
    </source>
</evidence>
<dbReference type="InterPro" id="IPR003770">
    <property type="entry name" value="MLTG-like"/>
</dbReference>
<feature type="site" description="Important for catalytic activity" evidence="7">
    <location>
        <position position="260"/>
    </location>
</feature>
<dbReference type="EC" id="4.2.2.29" evidence="7"/>
<keyword evidence="1 7" id="KW-1003">Cell membrane</keyword>
<protein>
    <recommendedName>
        <fullName evidence="7">Endolytic murein transglycosylase</fullName>
        <ecNumber evidence="7">4.2.2.29</ecNumber>
    </recommendedName>
    <alternativeName>
        <fullName evidence="7">Peptidoglycan lytic transglycosylase</fullName>
    </alternativeName>
    <alternativeName>
        <fullName evidence="7">Peptidoglycan polymerization terminase</fullName>
    </alternativeName>
</protein>
<dbReference type="PANTHER" id="PTHR30518">
    <property type="entry name" value="ENDOLYTIC MUREIN TRANSGLYCOSYLASE"/>
    <property type="match status" value="1"/>
</dbReference>
<keyword evidence="5 7" id="KW-0456">Lyase</keyword>
<keyword evidence="2 7" id="KW-0812">Transmembrane</keyword>
<keyword evidence="4 7" id="KW-0472">Membrane</keyword>
<dbReference type="PANTHER" id="PTHR30518:SF2">
    <property type="entry name" value="ENDOLYTIC MUREIN TRANSGLYCOSYLASE"/>
    <property type="match status" value="1"/>
</dbReference>
<dbReference type="GO" id="GO:0008932">
    <property type="term" value="F:lytic endotransglycosylase activity"/>
    <property type="evidence" value="ECO:0007669"/>
    <property type="project" value="UniProtKB-UniRule"/>
</dbReference>
<evidence type="ECO:0000256" key="3">
    <source>
        <dbReference type="ARBA" id="ARBA00022989"/>
    </source>
</evidence>
<evidence type="ECO:0000313" key="9">
    <source>
        <dbReference type="Proteomes" id="UP000252023"/>
    </source>
</evidence>
<dbReference type="Gene3D" id="3.30.1490.480">
    <property type="entry name" value="Endolytic murein transglycosylase"/>
    <property type="match status" value="1"/>
</dbReference>
<accession>A0A344PN76</accession>
<dbReference type="GO" id="GO:0009252">
    <property type="term" value="P:peptidoglycan biosynthetic process"/>
    <property type="evidence" value="ECO:0007669"/>
    <property type="project" value="UniProtKB-UniRule"/>
</dbReference>
<comment type="function">
    <text evidence="7">Functions as a peptidoglycan terminase that cleaves nascent peptidoglycan strands endolytically to terminate their elongation.</text>
</comment>
<evidence type="ECO:0000256" key="4">
    <source>
        <dbReference type="ARBA" id="ARBA00023136"/>
    </source>
</evidence>
<dbReference type="OrthoDB" id="9814591at2"/>
<dbReference type="CDD" id="cd08010">
    <property type="entry name" value="MltG_like"/>
    <property type="match status" value="1"/>
</dbReference>
<dbReference type="Gene3D" id="3.30.160.60">
    <property type="entry name" value="Classic Zinc Finger"/>
    <property type="match status" value="1"/>
</dbReference>
<reference evidence="9" key="1">
    <citation type="submission" date="2018-07" db="EMBL/GenBank/DDBJ databases">
        <title>Genome sequencing of Paracoccus sp. SC2-6.</title>
        <authorList>
            <person name="Heo J."/>
            <person name="Kim S.-J."/>
            <person name="Kwon S.-W."/>
        </authorList>
    </citation>
    <scope>NUCLEOTIDE SEQUENCE [LARGE SCALE GENOMIC DNA]</scope>
    <source>
        <strain evidence="9">SC2-6</strain>
    </source>
</reference>
<dbReference type="HAMAP" id="MF_02065">
    <property type="entry name" value="MltG"/>
    <property type="match status" value="1"/>
</dbReference>
<evidence type="ECO:0000256" key="7">
    <source>
        <dbReference type="HAMAP-Rule" id="MF_02065"/>
    </source>
</evidence>